<reference evidence="2 3" key="1">
    <citation type="submission" date="2020-05" db="EMBL/GenBank/DDBJ databases">
        <title>Complete genome sequence of Alicycliphilus denitrificans DP3.</title>
        <authorList>
            <person name="Chen X."/>
        </authorList>
    </citation>
    <scope>NUCLEOTIDE SEQUENCE [LARGE SCALE GENOMIC DNA]</scope>
    <source>
        <strain evidence="2 3">DP3</strain>
    </source>
</reference>
<dbReference type="AlphaFoldDB" id="A0A858ZZH1"/>
<dbReference type="InterPro" id="IPR050509">
    <property type="entry name" value="CoA-transferase_III"/>
</dbReference>
<dbReference type="Gene3D" id="3.30.1540.10">
    <property type="entry name" value="formyl-coa transferase, domain 3"/>
    <property type="match status" value="1"/>
</dbReference>
<dbReference type="InterPro" id="IPR003673">
    <property type="entry name" value="CoA-Trfase_fam_III"/>
</dbReference>
<accession>A0A858ZZH1</accession>
<dbReference type="EMBL" id="CP051298">
    <property type="protein sequence ID" value="QKD46092.1"/>
    <property type="molecule type" value="Genomic_DNA"/>
</dbReference>
<dbReference type="RefSeq" id="WP_013521030.1">
    <property type="nucleotide sequence ID" value="NZ_CP051298.1"/>
</dbReference>
<gene>
    <name evidence="2" type="ORF">HF896_21840</name>
</gene>
<dbReference type="SUPFAM" id="SSF89796">
    <property type="entry name" value="CoA-transferase family III (CaiB/BaiF)"/>
    <property type="match status" value="1"/>
</dbReference>
<dbReference type="InterPro" id="IPR044855">
    <property type="entry name" value="CoA-Trfase_III_dom3_sf"/>
</dbReference>
<dbReference type="Proteomes" id="UP000500755">
    <property type="component" value="Chromosome"/>
</dbReference>
<feature type="compositionally biased region" description="Basic and acidic residues" evidence="1">
    <location>
        <begin position="363"/>
        <end position="376"/>
    </location>
</feature>
<protein>
    <submittedName>
        <fullName evidence="2">CoA transferase</fullName>
    </submittedName>
</protein>
<evidence type="ECO:0000256" key="1">
    <source>
        <dbReference type="SAM" id="MobiDB-lite"/>
    </source>
</evidence>
<dbReference type="PANTHER" id="PTHR48228:SF5">
    <property type="entry name" value="ALPHA-METHYLACYL-COA RACEMASE"/>
    <property type="match status" value="1"/>
</dbReference>
<keyword evidence="2" id="KW-0808">Transferase</keyword>
<evidence type="ECO:0000313" key="2">
    <source>
        <dbReference type="EMBL" id="QKD46092.1"/>
    </source>
</evidence>
<dbReference type="Gene3D" id="3.40.50.10540">
    <property type="entry name" value="Crotonobetainyl-coa:carnitine coa-transferase, domain 1"/>
    <property type="match status" value="1"/>
</dbReference>
<dbReference type="InterPro" id="IPR023606">
    <property type="entry name" value="CoA-Trfase_III_dom_1_sf"/>
</dbReference>
<organism evidence="2 3">
    <name type="scientific">Alicycliphilus denitrificans</name>
    <dbReference type="NCBI Taxonomy" id="179636"/>
    <lineage>
        <taxon>Bacteria</taxon>
        <taxon>Pseudomonadati</taxon>
        <taxon>Pseudomonadota</taxon>
        <taxon>Betaproteobacteria</taxon>
        <taxon>Burkholderiales</taxon>
        <taxon>Comamonadaceae</taxon>
        <taxon>Alicycliphilus</taxon>
    </lineage>
</organism>
<name>A0A858ZZH1_9BURK</name>
<dbReference type="GO" id="GO:0016740">
    <property type="term" value="F:transferase activity"/>
    <property type="evidence" value="ECO:0007669"/>
    <property type="project" value="UniProtKB-KW"/>
</dbReference>
<evidence type="ECO:0000313" key="3">
    <source>
        <dbReference type="Proteomes" id="UP000500755"/>
    </source>
</evidence>
<dbReference type="PANTHER" id="PTHR48228">
    <property type="entry name" value="SUCCINYL-COA--D-CITRAMALATE COA-TRANSFERASE"/>
    <property type="match status" value="1"/>
</dbReference>
<proteinExistence type="predicted"/>
<feature type="region of interest" description="Disordered" evidence="1">
    <location>
        <begin position="345"/>
        <end position="393"/>
    </location>
</feature>
<sequence length="393" mass="41941">MSSSSTAEESRGRGPLHGIRLIELAGIGPAPFAAMLLADLGATVLRIDRPVPAQLGIERPLKFNLLLRNRQNLAIDLKSEAGRALVLELVERADGLIEGFRPGVTERLGLGPDPCLARNPRLVYGRMTGWGQDGPLAQAAGHDLNYIALTGVLSWIGRPEQGPVPPLNLVGDFGGGGLYLALGMLAAILESRIRGHGQVVDAAIIDGTASLATSVFGMHAAGLLGSRGSNILDGGAPFYDVYRCKDGKYVCIAPIEPKFYAELCRLLGHSIEAIGRQQDRQAWGATKEQLRRIFASNTRDEWCVLLEGTDACFSPVLEPEEAAAHPHLKARQTFVEVDGVVQPAPAPRFSRSAPQAPKPPETPTERGSLDALRDWLGEDGAGRWSGHLAKAGA</sequence>
<dbReference type="Pfam" id="PF02515">
    <property type="entry name" value="CoA_transf_3"/>
    <property type="match status" value="1"/>
</dbReference>